<dbReference type="AlphaFoldDB" id="A0A1R2BPU8"/>
<dbReference type="Gene3D" id="3.30.40.10">
    <property type="entry name" value="Zinc/RING finger domain, C3HC4 (zinc finger)"/>
    <property type="match status" value="1"/>
</dbReference>
<proteinExistence type="predicted"/>
<reference evidence="3 4" key="1">
    <citation type="submission" date="2016-11" db="EMBL/GenBank/DDBJ databases">
        <title>The macronuclear genome of Stentor coeruleus: a giant cell with tiny introns.</title>
        <authorList>
            <person name="Slabodnick M."/>
            <person name="Ruby J.G."/>
            <person name="Reiff S.B."/>
            <person name="Swart E.C."/>
            <person name="Gosai S."/>
            <person name="Prabakaran S."/>
            <person name="Witkowska E."/>
            <person name="Larue G.E."/>
            <person name="Fisher S."/>
            <person name="Freeman R.M."/>
            <person name="Gunawardena J."/>
            <person name="Chu W."/>
            <person name="Stover N.A."/>
            <person name="Gregory B.D."/>
            <person name="Nowacki M."/>
            <person name="Derisi J."/>
            <person name="Roy S.W."/>
            <person name="Marshall W.F."/>
            <person name="Sood P."/>
        </authorList>
    </citation>
    <scope>NUCLEOTIDE SEQUENCE [LARGE SCALE GENOMIC DNA]</scope>
    <source>
        <strain evidence="3">WM001</strain>
    </source>
</reference>
<keyword evidence="1" id="KW-0175">Coiled coil</keyword>
<name>A0A1R2BPU8_9CILI</name>
<evidence type="ECO:0000256" key="1">
    <source>
        <dbReference type="SAM" id="Coils"/>
    </source>
</evidence>
<dbReference type="Proteomes" id="UP000187209">
    <property type="component" value="Unassembled WGS sequence"/>
</dbReference>
<evidence type="ECO:0000313" key="4">
    <source>
        <dbReference type="Proteomes" id="UP000187209"/>
    </source>
</evidence>
<gene>
    <name evidence="3" type="ORF">SteCoe_21262</name>
</gene>
<dbReference type="PANTHER" id="PTHR14305:SF0">
    <property type="entry name" value="E3 UBIQUITIN-PROTEIN LIGASE CCNB1IP1"/>
    <property type="match status" value="1"/>
</dbReference>
<feature type="domain" description="RING-type" evidence="2">
    <location>
        <begin position="6"/>
        <end position="45"/>
    </location>
</feature>
<dbReference type="SUPFAM" id="SSF57850">
    <property type="entry name" value="RING/U-box"/>
    <property type="match status" value="1"/>
</dbReference>
<dbReference type="GO" id="GO:0007131">
    <property type="term" value="P:reciprocal meiotic recombination"/>
    <property type="evidence" value="ECO:0007669"/>
    <property type="project" value="InterPro"/>
</dbReference>
<accession>A0A1R2BPU8</accession>
<comment type="caution">
    <text evidence="3">The sequence shown here is derived from an EMBL/GenBank/DDBJ whole genome shotgun (WGS) entry which is preliminary data.</text>
</comment>
<dbReference type="GO" id="GO:0000795">
    <property type="term" value="C:synaptonemal complex"/>
    <property type="evidence" value="ECO:0007669"/>
    <property type="project" value="InterPro"/>
</dbReference>
<dbReference type="EMBL" id="MPUH01000500">
    <property type="protein sequence ID" value="OMJ78859.1"/>
    <property type="molecule type" value="Genomic_DNA"/>
</dbReference>
<dbReference type="InterPro" id="IPR001841">
    <property type="entry name" value="Znf_RING"/>
</dbReference>
<organism evidence="3 4">
    <name type="scientific">Stentor coeruleus</name>
    <dbReference type="NCBI Taxonomy" id="5963"/>
    <lineage>
        <taxon>Eukaryota</taxon>
        <taxon>Sar</taxon>
        <taxon>Alveolata</taxon>
        <taxon>Ciliophora</taxon>
        <taxon>Postciliodesmatophora</taxon>
        <taxon>Heterotrichea</taxon>
        <taxon>Heterotrichida</taxon>
        <taxon>Stentoridae</taxon>
        <taxon>Stentor</taxon>
    </lineage>
</organism>
<sequence>MNSELKCNLLSCNNKLEDNTYILSCGHTFCQSHGSKISGTCPLCSSTVIHLMSNFSQKSISSIRKVGMLGFNPKDIFETASMAIEFWNYQQDINNRQILKEVQQKVLILEKQNEELQTQNKAFAIEISKLKGLMNVNQGIIGIKNVEEKNIEDTPILFCPPSNRIIKEVDGFERNHRTSL</sequence>
<feature type="coiled-coil region" evidence="1">
    <location>
        <begin position="99"/>
        <end position="126"/>
    </location>
</feature>
<keyword evidence="4" id="KW-1185">Reference proteome</keyword>
<protein>
    <recommendedName>
        <fullName evidence="2">RING-type domain-containing protein</fullName>
    </recommendedName>
</protein>
<evidence type="ECO:0000259" key="2">
    <source>
        <dbReference type="Pfam" id="PF14634"/>
    </source>
</evidence>
<dbReference type="InterPro" id="IPR042448">
    <property type="entry name" value="CCNB1IP1"/>
</dbReference>
<dbReference type="GO" id="GO:0061630">
    <property type="term" value="F:ubiquitin protein ligase activity"/>
    <property type="evidence" value="ECO:0007669"/>
    <property type="project" value="InterPro"/>
</dbReference>
<dbReference type="PANTHER" id="PTHR14305">
    <property type="entry name" value="E3 UBIQUITIN-PROTEIN LIGASE CCNB1IP1"/>
    <property type="match status" value="1"/>
</dbReference>
<dbReference type="Pfam" id="PF14634">
    <property type="entry name" value="zf-RING_5"/>
    <property type="match status" value="1"/>
</dbReference>
<evidence type="ECO:0000313" key="3">
    <source>
        <dbReference type="EMBL" id="OMJ78859.1"/>
    </source>
</evidence>
<dbReference type="InterPro" id="IPR013083">
    <property type="entry name" value="Znf_RING/FYVE/PHD"/>
</dbReference>